<organism evidence="1 2">
    <name type="scientific">Marinitoga piezophila (strain DSM 14283 / JCM 11233 / KA3)</name>
    <dbReference type="NCBI Taxonomy" id="443254"/>
    <lineage>
        <taxon>Bacteria</taxon>
        <taxon>Thermotogati</taxon>
        <taxon>Thermotogota</taxon>
        <taxon>Thermotogae</taxon>
        <taxon>Petrotogales</taxon>
        <taxon>Petrotogaceae</taxon>
        <taxon>Marinitoga</taxon>
    </lineage>
</organism>
<dbReference type="STRING" id="443254.Marpi_0167"/>
<evidence type="ECO:0000313" key="1">
    <source>
        <dbReference type="EMBL" id="AEX84623.1"/>
    </source>
</evidence>
<dbReference type="InterPro" id="IPR005361">
    <property type="entry name" value="UPF0158"/>
</dbReference>
<dbReference type="eggNOG" id="ENOG5033017">
    <property type="taxonomic scope" value="Bacteria"/>
</dbReference>
<dbReference type="AlphaFoldDB" id="H2J3H9"/>
<gene>
    <name evidence="1" type="ordered locus">Marpi_0167</name>
</gene>
<accession>H2J3H9</accession>
<sequence>MAETTTYYNKKNGEFIMIEDEYLQDAEDDDYDNIYSKADEWEKEQLKLAEDILSHPENYIPIPSQYDIHEYMIMKKFSIYMVDDETSEILLNAIRGRGAFRRFKNEIFRLGLREKWFDYKTEKYKEIAIEWCEKHGIEYEE</sequence>
<dbReference type="EMBL" id="CP003257">
    <property type="protein sequence ID" value="AEX84623.1"/>
    <property type="molecule type" value="Genomic_DNA"/>
</dbReference>
<dbReference type="Pfam" id="PF03682">
    <property type="entry name" value="UPF0158"/>
    <property type="match status" value="1"/>
</dbReference>
<protein>
    <submittedName>
        <fullName evidence="1">Uncharacterized protein family (UPF0158)</fullName>
    </submittedName>
</protein>
<reference evidence="1 2" key="1">
    <citation type="journal article" date="2012" name="J. Bacteriol.">
        <title>Complete Genome Sequence of the Thermophilic, Piezophilic, Heterotrophic Bacterium Marinitoga piezophila KA3.</title>
        <authorList>
            <person name="Lucas S."/>
            <person name="Han J."/>
            <person name="Lapidus A."/>
            <person name="Cheng J.F."/>
            <person name="Goodwin L.A."/>
            <person name="Pitluck S."/>
            <person name="Peters L."/>
            <person name="Mikhailova N."/>
            <person name="Teshima H."/>
            <person name="Detter J.C."/>
            <person name="Han C."/>
            <person name="Tapia R."/>
            <person name="Land M."/>
            <person name="Hauser L."/>
            <person name="Kyrpides N.C."/>
            <person name="Ivanova N."/>
            <person name="Pagani I."/>
            <person name="Vannier P."/>
            <person name="Oger P."/>
            <person name="Bartlett D.H."/>
            <person name="Noll K.M."/>
            <person name="Woyke T."/>
            <person name="Jebbar M."/>
        </authorList>
    </citation>
    <scope>NUCLEOTIDE SEQUENCE [LARGE SCALE GENOMIC DNA]</scope>
    <source>
        <strain evidence="2">DSM 14283 / JCM 11233 / KA3</strain>
    </source>
</reference>
<dbReference type="HOGENOM" id="CLU_137359_1_0_0"/>
<reference evidence="2" key="2">
    <citation type="submission" date="2012-01" db="EMBL/GenBank/DDBJ databases">
        <title>Complete sequence of chromosome of Marinitoga piezophila KA3.</title>
        <authorList>
            <person name="Lucas S."/>
            <person name="Han J."/>
            <person name="Lapidus A."/>
            <person name="Cheng J.-F."/>
            <person name="Goodwin L."/>
            <person name="Pitluck S."/>
            <person name="Peters L."/>
            <person name="Mikhailova N."/>
            <person name="Teshima H."/>
            <person name="Detter J.C."/>
            <person name="Han C."/>
            <person name="Tapia R."/>
            <person name="Land M."/>
            <person name="Hauser L."/>
            <person name="Kyrpides N."/>
            <person name="Ivanova N."/>
            <person name="Pagani I."/>
            <person name="Jebbar M."/>
            <person name="Vannier P."/>
            <person name="Oger P."/>
            <person name="Cario A."/>
            <person name="Bartlett D."/>
            <person name="Noll K.M."/>
            <person name="Woyke T."/>
        </authorList>
    </citation>
    <scope>NUCLEOTIDE SEQUENCE [LARGE SCALE GENOMIC DNA]</scope>
    <source>
        <strain evidence="2">DSM 14283 / JCM 11233 / KA3</strain>
    </source>
</reference>
<proteinExistence type="predicted"/>
<keyword evidence="2" id="KW-1185">Reference proteome</keyword>
<evidence type="ECO:0000313" key="2">
    <source>
        <dbReference type="Proteomes" id="UP000007161"/>
    </source>
</evidence>
<name>H2J3H9_MARPK</name>
<dbReference type="KEGG" id="mpz:Marpi_0167"/>
<dbReference type="Proteomes" id="UP000007161">
    <property type="component" value="Chromosome"/>
</dbReference>